<evidence type="ECO:0000256" key="5">
    <source>
        <dbReference type="ARBA" id="ARBA00022898"/>
    </source>
</evidence>
<dbReference type="PROSITE" id="PS00600">
    <property type="entry name" value="AA_TRANSFER_CLASS_3"/>
    <property type="match status" value="1"/>
</dbReference>
<dbReference type="Gene3D" id="3.40.640.10">
    <property type="entry name" value="Type I PLP-dependent aspartate aminotransferase-like (Major domain)"/>
    <property type="match status" value="1"/>
</dbReference>
<dbReference type="InterPro" id="IPR015422">
    <property type="entry name" value="PyrdxlP-dep_Trfase_small"/>
</dbReference>
<evidence type="ECO:0000313" key="7">
    <source>
        <dbReference type="EMBL" id="SPP98298.1"/>
    </source>
</evidence>
<proteinExistence type="inferred from homology"/>
<sequence length="466" mass="50854">MIDMKTIAEQDRSSVLHPFTQLKEFATGKIGDPTVVTGGRGIRIEDAAGHSYIDAFAGLYCVNIGYGRTEVADAIARQAHKLAYYHTYAAHTTEELAKLADRLVRMAPGRPAKVFFGLSGSDANETQAKLVWYYNNLRGKPKKKKIISRDRGYHGCSVVSGSMTGMSFYHDHMDLPFPGILHTGAPHHYWGAEQGESEEAFSRRRAAELEQLILREGPETVGAFIGEPVLGTGGITPPPATYWREIQAVLRRYDVLLIADEVICGFGRTGADFGSTLYEIEPDLVTIAKGLTSGYVPLSAAIVGEKVYAVMEEAADTVGAFSHGYTYSGHPIAAAAANAVLDIVEREQLSDRARIVGAHFQNRLRERFAQLENVGEVRGVGLLGAIEFVADRHTKRRFDPQLKIGSRISKAARDRGLIARAMPHGDILGFAPPLVVSETEIDEIVELAYGATRQVLDELSREAAIG</sequence>
<dbReference type="GO" id="GO:0030170">
    <property type="term" value="F:pyridoxal phosphate binding"/>
    <property type="evidence" value="ECO:0007669"/>
    <property type="project" value="InterPro"/>
</dbReference>
<protein>
    <submittedName>
        <fullName evidence="7">Uncharacterized aminotransferase y4uB</fullName>
        <ecNumber evidence="7">2.6.1.-</ecNumber>
    </submittedName>
</protein>
<dbReference type="InterPro" id="IPR049704">
    <property type="entry name" value="Aminotrans_3_PPA_site"/>
</dbReference>
<dbReference type="NCBIfam" id="NF004767">
    <property type="entry name" value="PRK06105.1"/>
    <property type="match status" value="1"/>
</dbReference>
<dbReference type="CDD" id="cd00610">
    <property type="entry name" value="OAT_like"/>
    <property type="match status" value="1"/>
</dbReference>
<organism evidence="7 8">
    <name type="scientific">Bradyrhizobium vignae</name>
    <dbReference type="NCBI Taxonomy" id="1549949"/>
    <lineage>
        <taxon>Bacteria</taxon>
        <taxon>Pseudomonadati</taxon>
        <taxon>Pseudomonadota</taxon>
        <taxon>Alphaproteobacteria</taxon>
        <taxon>Hyphomicrobiales</taxon>
        <taxon>Nitrobacteraceae</taxon>
        <taxon>Bradyrhizobium</taxon>
    </lineage>
</organism>
<comment type="cofactor">
    <cofactor evidence="1">
        <name>pyridoxal 5'-phosphate</name>
        <dbReference type="ChEBI" id="CHEBI:597326"/>
    </cofactor>
</comment>
<dbReference type="PANTHER" id="PTHR43094:SF1">
    <property type="entry name" value="AMINOTRANSFERASE CLASS-III"/>
    <property type="match status" value="1"/>
</dbReference>
<dbReference type="Gene3D" id="3.90.1150.10">
    <property type="entry name" value="Aspartate Aminotransferase, domain 1"/>
    <property type="match status" value="1"/>
</dbReference>
<reference evidence="7 8" key="1">
    <citation type="submission" date="2018-03" db="EMBL/GenBank/DDBJ databases">
        <authorList>
            <person name="Gully D."/>
        </authorList>
    </citation>
    <scope>NUCLEOTIDE SEQUENCE [LARGE SCALE GENOMIC DNA]</scope>
    <source>
        <strain evidence="7">ORS3257</strain>
    </source>
</reference>
<gene>
    <name evidence="7" type="ORF">BRAD3257_7616</name>
</gene>
<evidence type="ECO:0000256" key="6">
    <source>
        <dbReference type="RuleBase" id="RU003560"/>
    </source>
</evidence>
<evidence type="ECO:0000256" key="3">
    <source>
        <dbReference type="ARBA" id="ARBA00022576"/>
    </source>
</evidence>
<evidence type="ECO:0000313" key="8">
    <source>
        <dbReference type="Proteomes" id="UP000246085"/>
    </source>
</evidence>
<dbReference type="RefSeq" id="WP_122405376.1">
    <property type="nucleotide sequence ID" value="NZ_LS398110.1"/>
</dbReference>
<keyword evidence="5 6" id="KW-0663">Pyridoxal phosphate</keyword>
<evidence type="ECO:0000256" key="4">
    <source>
        <dbReference type="ARBA" id="ARBA00022679"/>
    </source>
</evidence>
<dbReference type="SUPFAM" id="SSF53383">
    <property type="entry name" value="PLP-dependent transferases"/>
    <property type="match status" value="1"/>
</dbReference>
<dbReference type="KEGG" id="bvz:BRAD3257_7616"/>
<dbReference type="Pfam" id="PF00202">
    <property type="entry name" value="Aminotran_3"/>
    <property type="match status" value="1"/>
</dbReference>
<dbReference type="Proteomes" id="UP000246085">
    <property type="component" value="Chromosome BRAD3257"/>
</dbReference>
<dbReference type="NCBIfam" id="NF005684">
    <property type="entry name" value="PRK07482.1"/>
    <property type="match status" value="1"/>
</dbReference>
<name>A0A2U3QA64_9BRAD</name>
<dbReference type="InterPro" id="IPR015424">
    <property type="entry name" value="PyrdxlP-dep_Trfase"/>
</dbReference>
<dbReference type="AlphaFoldDB" id="A0A2U3QA64"/>
<keyword evidence="4 7" id="KW-0808">Transferase</keyword>
<dbReference type="InterPro" id="IPR005814">
    <property type="entry name" value="Aminotrans_3"/>
</dbReference>
<accession>A0A2U3QA64</accession>
<dbReference type="FunFam" id="3.40.640.10:FF:000014">
    <property type="entry name" value="Adenosylmethionine-8-amino-7-oxononanoate aminotransferase, probable"/>
    <property type="match status" value="1"/>
</dbReference>
<evidence type="ECO:0000256" key="2">
    <source>
        <dbReference type="ARBA" id="ARBA00008954"/>
    </source>
</evidence>
<evidence type="ECO:0000256" key="1">
    <source>
        <dbReference type="ARBA" id="ARBA00001933"/>
    </source>
</evidence>
<comment type="similarity">
    <text evidence="2 6">Belongs to the class-III pyridoxal-phosphate-dependent aminotransferase family.</text>
</comment>
<dbReference type="PIRSF" id="PIRSF000521">
    <property type="entry name" value="Transaminase_4ab_Lys_Orn"/>
    <property type="match status" value="1"/>
</dbReference>
<dbReference type="PANTHER" id="PTHR43094">
    <property type="entry name" value="AMINOTRANSFERASE"/>
    <property type="match status" value="1"/>
</dbReference>
<keyword evidence="3 7" id="KW-0032">Aminotransferase</keyword>
<dbReference type="InterPro" id="IPR015421">
    <property type="entry name" value="PyrdxlP-dep_Trfase_major"/>
</dbReference>
<dbReference type="GO" id="GO:0008483">
    <property type="term" value="F:transaminase activity"/>
    <property type="evidence" value="ECO:0007669"/>
    <property type="project" value="UniProtKB-KW"/>
</dbReference>
<dbReference type="EMBL" id="LS398110">
    <property type="protein sequence ID" value="SPP98298.1"/>
    <property type="molecule type" value="Genomic_DNA"/>
</dbReference>
<dbReference type="EC" id="2.6.1.-" evidence="7"/>